<organism evidence="2 3">
    <name type="scientific">Coraliomargarita algicola</name>
    <dbReference type="NCBI Taxonomy" id="3092156"/>
    <lineage>
        <taxon>Bacteria</taxon>
        <taxon>Pseudomonadati</taxon>
        <taxon>Verrucomicrobiota</taxon>
        <taxon>Opitutia</taxon>
        <taxon>Puniceicoccales</taxon>
        <taxon>Coraliomargaritaceae</taxon>
        <taxon>Coraliomargarita</taxon>
    </lineage>
</organism>
<evidence type="ECO:0000313" key="3">
    <source>
        <dbReference type="Proteomes" id="UP001324993"/>
    </source>
</evidence>
<reference evidence="2 3" key="1">
    <citation type="submission" date="2023-11" db="EMBL/GenBank/DDBJ databases">
        <title>Coraliomargarita sp. nov., isolated from marine algae.</title>
        <authorList>
            <person name="Lee J.K."/>
            <person name="Baek J.H."/>
            <person name="Kim J.M."/>
            <person name="Choi D.G."/>
            <person name="Jeon C.O."/>
        </authorList>
    </citation>
    <scope>NUCLEOTIDE SEQUENCE [LARGE SCALE GENOMIC DNA]</scope>
    <source>
        <strain evidence="2 3">J2-16</strain>
    </source>
</reference>
<keyword evidence="1" id="KW-0732">Signal</keyword>
<accession>A0ABZ0RL07</accession>
<sequence>MCSKLYWTTFLVGTCMATLSLSAARLTSLTEDDVDVYLSMRSVADVRTLWDSHPFSRVIEDPRLQTLFEPWVELYSSEETDTEESLTAVLEDEFGVTWDELFDLFPGQISMAWFNVPELLLKRAERSDVLVMAEYAGDFEQLDALMHVQFERNAKSQQEINPAVEHTMIEESFMGETLYFDETFDGEKTYIEDGYALVDGIFILATPEDRLRSAVEAIKEGPDRSLVDNAAYLRAREEGGRGDLELYLNLEAVMPLLNEALIDKFMLGGAFMLGLNAESIDQMLSLEAMQGAFVDIDLVETGLQMHSGMVYREQAGLLRLLAYTDEPMPEARYVPAGVFSTSITNLDVGEMLTRFETLLTTASPNLRAQFDSQLQVMQTNTGVDFRSALLENFEGGVVSLSLMPESGQAAGAIAETEQVFVLGLQNATALSDALEALKDLVPGFREQILTQNFAGQTIYSFQAPAAAGSGVSYVITRSQLIVSIGQMGLLQEVLTQLESGDDGFWQLAETEALFESIARPRAVARSFVDIEKMVLPIFQSIVQASQMAAGDSALDVQRLPSELPLPFYMISETNQAADGIFNRSYILPREDSK</sequence>
<evidence type="ECO:0000256" key="1">
    <source>
        <dbReference type="SAM" id="SignalP"/>
    </source>
</evidence>
<dbReference type="RefSeq" id="WP_319833756.1">
    <property type="nucleotide sequence ID" value="NZ_CP138858.1"/>
</dbReference>
<name>A0ABZ0RL07_9BACT</name>
<dbReference type="Proteomes" id="UP001324993">
    <property type="component" value="Chromosome"/>
</dbReference>
<feature type="signal peptide" evidence="1">
    <location>
        <begin position="1"/>
        <end position="23"/>
    </location>
</feature>
<evidence type="ECO:0008006" key="4">
    <source>
        <dbReference type="Google" id="ProtNLM"/>
    </source>
</evidence>
<gene>
    <name evidence="2" type="ORF">SH580_04160</name>
</gene>
<keyword evidence="3" id="KW-1185">Reference proteome</keyword>
<feature type="chain" id="PRO_5045584768" description="DUF3352 domain-containing protein" evidence="1">
    <location>
        <begin position="24"/>
        <end position="593"/>
    </location>
</feature>
<dbReference type="EMBL" id="CP138858">
    <property type="protein sequence ID" value="WPJ96899.1"/>
    <property type="molecule type" value="Genomic_DNA"/>
</dbReference>
<protein>
    <recommendedName>
        <fullName evidence="4">DUF3352 domain-containing protein</fullName>
    </recommendedName>
</protein>
<evidence type="ECO:0000313" key="2">
    <source>
        <dbReference type="EMBL" id="WPJ96899.1"/>
    </source>
</evidence>
<proteinExistence type="predicted"/>